<proteinExistence type="predicted"/>
<feature type="transmembrane region" description="Helical" evidence="3">
    <location>
        <begin position="6"/>
        <end position="24"/>
    </location>
</feature>
<dbReference type="PANTHER" id="PTHR45138:SF9">
    <property type="entry name" value="DIGUANYLATE CYCLASE DGCM-RELATED"/>
    <property type="match status" value="1"/>
</dbReference>
<dbReference type="SUPFAM" id="SSF55073">
    <property type="entry name" value="Nucleotide cyclase"/>
    <property type="match status" value="1"/>
</dbReference>
<dbReference type="InterPro" id="IPR043128">
    <property type="entry name" value="Rev_trsase/Diguanyl_cyclase"/>
</dbReference>
<dbReference type="EMBL" id="FNZZ01000003">
    <property type="protein sequence ID" value="SEL30048.1"/>
    <property type="molecule type" value="Genomic_DNA"/>
</dbReference>
<dbReference type="GO" id="GO:1902201">
    <property type="term" value="P:negative regulation of bacterial-type flagellum-dependent cell motility"/>
    <property type="evidence" value="ECO:0007669"/>
    <property type="project" value="TreeGrafter"/>
</dbReference>
<evidence type="ECO:0000256" key="2">
    <source>
        <dbReference type="ARBA" id="ARBA00034247"/>
    </source>
</evidence>
<dbReference type="Proteomes" id="UP000199214">
    <property type="component" value="Unassembled WGS sequence"/>
</dbReference>
<dbReference type="PROSITE" id="PS50887">
    <property type="entry name" value="GGDEF"/>
    <property type="match status" value="1"/>
</dbReference>
<feature type="transmembrane region" description="Helical" evidence="3">
    <location>
        <begin position="187"/>
        <end position="207"/>
    </location>
</feature>
<feature type="transmembrane region" description="Helical" evidence="3">
    <location>
        <begin position="149"/>
        <end position="175"/>
    </location>
</feature>
<gene>
    <name evidence="5" type="ORF">SAMN05216382_1748</name>
</gene>
<dbReference type="Gene3D" id="3.30.70.270">
    <property type="match status" value="1"/>
</dbReference>
<dbReference type="FunFam" id="3.30.70.270:FF:000001">
    <property type="entry name" value="Diguanylate cyclase domain protein"/>
    <property type="match status" value="1"/>
</dbReference>
<accession>A0A1H7P3Z6</accession>
<feature type="transmembrane region" description="Helical" evidence="3">
    <location>
        <begin position="61"/>
        <end position="78"/>
    </location>
</feature>
<keyword evidence="3" id="KW-1133">Transmembrane helix</keyword>
<dbReference type="SMART" id="SM00267">
    <property type="entry name" value="GGDEF"/>
    <property type="match status" value="1"/>
</dbReference>
<dbReference type="InterPro" id="IPR050469">
    <property type="entry name" value="Diguanylate_Cyclase"/>
</dbReference>
<protein>
    <recommendedName>
        <fullName evidence="1">diguanylate cyclase</fullName>
        <ecNumber evidence="1">2.7.7.65</ecNumber>
    </recommendedName>
</protein>
<feature type="transmembrane region" description="Helical" evidence="3">
    <location>
        <begin position="90"/>
        <end position="107"/>
    </location>
</feature>
<dbReference type="STRING" id="1855283.SAMN05216382_1748"/>
<dbReference type="PANTHER" id="PTHR45138">
    <property type="entry name" value="REGULATORY COMPONENTS OF SENSORY TRANSDUCTION SYSTEM"/>
    <property type="match status" value="1"/>
</dbReference>
<feature type="transmembrane region" description="Helical" evidence="3">
    <location>
        <begin position="119"/>
        <end position="137"/>
    </location>
</feature>
<evidence type="ECO:0000259" key="4">
    <source>
        <dbReference type="PROSITE" id="PS50887"/>
    </source>
</evidence>
<dbReference type="GO" id="GO:0043709">
    <property type="term" value="P:cell adhesion involved in single-species biofilm formation"/>
    <property type="evidence" value="ECO:0007669"/>
    <property type="project" value="TreeGrafter"/>
</dbReference>
<sequence length="399" mass="42351">MIDLSTLYALIIGTLLVSAALTIWESFGRWRRVPLLIWAAGWTTLAIGCSIAVARTQVPGIYGWAASNLLIVTGYLLVLNGVAALDRRRYWRTSVLLVAALALGWGVEGMSAHLAFWQYGAGLPIMVASALTVSELVRNRSLRRLRTRPVAIALPAMHAAIYAVRVFVLPLLVSADGAGMVALASKITMYEGVLYSVAMPMTLIGLVREEAQRHLLAASRTDFLTGLTNRQGLFEAAARLLRDDRPATLLAFDLDHFKTINDAHGHAAGDAVLQSFADVMRELADPRATLARLGGEEFAALLPDTNVAAARALGEAIAARFAARTDHGAGVLLSATVSIGLAQSGVDGDDLDTLLSAADRALYVAKSLGRNRLVSASPLFNGAGIAAAPVRAAPRRLVA</sequence>
<dbReference type="EC" id="2.7.7.65" evidence="1"/>
<reference evidence="6" key="1">
    <citation type="submission" date="2016-10" db="EMBL/GenBank/DDBJ databases">
        <authorList>
            <person name="Varghese N."/>
            <person name="Submissions S."/>
        </authorList>
    </citation>
    <scope>NUCLEOTIDE SEQUENCE [LARGE SCALE GENOMIC DNA]</scope>
    <source>
        <strain evidence="6">JS21-1</strain>
    </source>
</reference>
<keyword evidence="3" id="KW-0472">Membrane</keyword>
<feature type="transmembrane region" description="Helical" evidence="3">
    <location>
        <begin position="36"/>
        <end position="55"/>
    </location>
</feature>
<dbReference type="OrthoDB" id="9812260at2"/>
<dbReference type="NCBIfam" id="TIGR00254">
    <property type="entry name" value="GGDEF"/>
    <property type="match status" value="1"/>
</dbReference>
<dbReference type="Pfam" id="PF00990">
    <property type="entry name" value="GGDEF"/>
    <property type="match status" value="1"/>
</dbReference>
<name>A0A1H7P3Z6_9SPHN</name>
<dbReference type="GO" id="GO:0052621">
    <property type="term" value="F:diguanylate cyclase activity"/>
    <property type="evidence" value="ECO:0007669"/>
    <property type="project" value="UniProtKB-EC"/>
</dbReference>
<dbReference type="InterPro" id="IPR000160">
    <property type="entry name" value="GGDEF_dom"/>
</dbReference>
<evidence type="ECO:0000256" key="1">
    <source>
        <dbReference type="ARBA" id="ARBA00012528"/>
    </source>
</evidence>
<evidence type="ECO:0000313" key="5">
    <source>
        <dbReference type="EMBL" id="SEL30048.1"/>
    </source>
</evidence>
<keyword evidence="3" id="KW-0812">Transmembrane</keyword>
<evidence type="ECO:0000256" key="3">
    <source>
        <dbReference type="SAM" id="Phobius"/>
    </source>
</evidence>
<keyword evidence="6" id="KW-1185">Reference proteome</keyword>
<organism evidence="5 6">
    <name type="scientific">Sphingomonas palmae</name>
    <dbReference type="NCBI Taxonomy" id="1855283"/>
    <lineage>
        <taxon>Bacteria</taxon>
        <taxon>Pseudomonadati</taxon>
        <taxon>Pseudomonadota</taxon>
        <taxon>Alphaproteobacteria</taxon>
        <taxon>Sphingomonadales</taxon>
        <taxon>Sphingomonadaceae</taxon>
        <taxon>Sphingomonas</taxon>
    </lineage>
</organism>
<feature type="domain" description="GGDEF" evidence="4">
    <location>
        <begin position="245"/>
        <end position="378"/>
    </location>
</feature>
<comment type="catalytic activity">
    <reaction evidence="2">
        <text>2 GTP = 3',3'-c-di-GMP + 2 diphosphate</text>
        <dbReference type="Rhea" id="RHEA:24898"/>
        <dbReference type="ChEBI" id="CHEBI:33019"/>
        <dbReference type="ChEBI" id="CHEBI:37565"/>
        <dbReference type="ChEBI" id="CHEBI:58805"/>
        <dbReference type="EC" id="2.7.7.65"/>
    </reaction>
</comment>
<dbReference type="CDD" id="cd01949">
    <property type="entry name" value="GGDEF"/>
    <property type="match status" value="1"/>
</dbReference>
<dbReference type="InterPro" id="IPR029787">
    <property type="entry name" value="Nucleotide_cyclase"/>
</dbReference>
<dbReference type="GO" id="GO:0005886">
    <property type="term" value="C:plasma membrane"/>
    <property type="evidence" value="ECO:0007669"/>
    <property type="project" value="TreeGrafter"/>
</dbReference>
<evidence type="ECO:0000313" key="6">
    <source>
        <dbReference type="Proteomes" id="UP000199214"/>
    </source>
</evidence>
<dbReference type="RefSeq" id="WP_093005422.1">
    <property type="nucleotide sequence ID" value="NZ_FNZZ01000003.1"/>
</dbReference>
<dbReference type="AlphaFoldDB" id="A0A1H7P3Z6"/>